<gene>
    <name evidence="1" type="ORF">SMN809_LOCUS86069</name>
</gene>
<dbReference type="EMBL" id="CAJOBI010368604">
    <property type="protein sequence ID" value="CAF5229113.1"/>
    <property type="molecule type" value="Genomic_DNA"/>
</dbReference>
<protein>
    <submittedName>
        <fullName evidence="1">Uncharacterized protein</fullName>
    </submittedName>
</protein>
<dbReference type="AlphaFoldDB" id="A0A8S3KLV6"/>
<organism evidence="1 2">
    <name type="scientific">Rotaria magnacalcarata</name>
    <dbReference type="NCBI Taxonomy" id="392030"/>
    <lineage>
        <taxon>Eukaryota</taxon>
        <taxon>Metazoa</taxon>
        <taxon>Spiralia</taxon>
        <taxon>Gnathifera</taxon>
        <taxon>Rotifera</taxon>
        <taxon>Eurotatoria</taxon>
        <taxon>Bdelloidea</taxon>
        <taxon>Philodinida</taxon>
        <taxon>Philodinidae</taxon>
        <taxon>Rotaria</taxon>
    </lineage>
</organism>
<proteinExistence type="predicted"/>
<reference evidence="1" key="1">
    <citation type="submission" date="2021-02" db="EMBL/GenBank/DDBJ databases">
        <authorList>
            <person name="Nowell W R."/>
        </authorList>
    </citation>
    <scope>NUCLEOTIDE SEQUENCE</scope>
</reference>
<sequence>QAGVKIIYCMPLNPDIMETLENTQVHYMRVSDDYSENINQWNIGRVSMITWAIGVIPFKDTFWTTSIQPESRYGNFTGPNIHLNALIALMSLDNTDCNLLNCP</sequence>
<accession>A0A8S3KLV6</accession>
<evidence type="ECO:0000313" key="2">
    <source>
        <dbReference type="Proteomes" id="UP000676336"/>
    </source>
</evidence>
<dbReference type="Proteomes" id="UP000676336">
    <property type="component" value="Unassembled WGS sequence"/>
</dbReference>
<evidence type="ECO:0000313" key="1">
    <source>
        <dbReference type="EMBL" id="CAF5229113.1"/>
    </source>
</evidence>
<comment type="caution">
    <text evidence="1">The sequence shown here is derived from an EMBL/GenBank/DDBJ whole genome shotgun (WGS) entry which is preliminary data.</text>
</comment>
<name>A0A8S3KLV6_9BILA</name>
<feature type="non-terminal residue" evidence="1">
    <location>
        <position position="1"/>
    </location>
</feature>